<reference evidence="1 2" key="1">
    <citation type="journal article" date="2011" name="Genome Biol. Evol.">
        <title>Integration of the genetic map and genome assembly of fugu facilitates insights into distinct features of genome evolution in teleosts and mammals.</title>
        <authorList>
            <person name="Kai W."/>
            <person name="Kikuchi K."/>
            <person name="Tohari S."/>
            <person name="Chew A.K."/>
            <person name="Tay A."/>
            <person name="Fujiwara A."/>
            <person name="Hosoya S."/>
            <person name="Suetake H."/>
            <person name="Naruse K."/>
            <person name="Brenner S."/>
            <person name="Suzuki Y."/>
            <person name="Venkatesh B."/>
        </authorList>
    </citation>
    <scope>NUCLEOTIDE SEQUENCE [LARGE SCALE GENOMIC DNA]</scope>
</reference>
<dbReference type="GO" id="GO:0042632">
    <property type="term" value="P:cholesterol homeostasis"/>
    <property type="evidence" value="ECO:0007669"/>
    <property type="project" value="TreeGrafter"/>
</dbReference>
<evidence type="ECO:0000313" key="2">
    <source>
        <dbReference type="Proteomes" id="UP000005226"/>
    </source>
</evidence>
<evidence type="ECO:0000313" key="1">
    <source>
        <dbReference type="Ensembl" id="ENSTRUP00000074430.1"/>
    </source>
</evidence>
<dbReference type="GO" id="GO:0120020">
    <property type="term" value="F:cholesterol transfer activity"/>
    <property type="evidence" value="ECO:0007669"/>
    <property type="project" value="TreeGrafter"/>
</dbReference>
<dbReference type="InterPro" id="IPR052418">
    <property type="entry name" value="Apolipoprotein_B"/>
</dbReference>
<dbReference type="GO" id="GO:0034359">
    <property type="term" value="C:mature chylomicron"/>
    <property type="evidence" value="ECO:0007669"/>
    <property type="project" value="TreeGrafter"/>
</dbReference>
<reference evidence="1" key="3">
    <citation type="submission" date="2025-09" db="UniProtKB">
        <authorList>
            <consortium name="Ensembl"/>
        </authorList>
    </citation>
    <scope>IDENTIFICATION</scope>
</reference>
<dbReference type="GO" id="GO:0034361">
    <property type="term" value="C:very-low-density lipoprotein particle"/>
    <property type="evidence" value="ECO:0007669"/>
    <property type="project" value="TreeGrafter"/>
</dbReference>
<dbReference type="Proteomes" id="UP000005226">
    <property type="component" value="Chromosome 2"/>
</dbReference>
<dbReference type="GO" id="GO:0050750">
    <property type="term" value="F:low-density lipoprotein particle receptor binding"/>
    <property type="evidence" value="ECO:0007669"/>
    <property type="project" value="TreeGrafter"/>
</dbReference>
<name>A0A674NLD8_TAKRU</name>
<keyword evidence="2" id="KW-1185">Reference proteome</keyword>
<protein>
    <submittedName>
        <fullName evidence="1">Uncharacterized protein</fullName>
    </submittedName>
</protein>
<dbReference type="InParanoid" id="A0A674NLD8"/>
<accession>A0A674NLD8</accession>
<proteinExistence type="predicted"/>
<sequence>MKIFWKKLENTIANVSGRLETLTVAVRGYITSGHFAAKVTALLAQAGCQLQAFEMKYNIKQSLIKVLDAVQEFFKHTEMLPEWLKTADSKCKMSERFRNKTLGVKQTIETFDLISFSQINQNIVSLTNQINEQLKIFDIVRKIEGVRVFLREVKSSLYAFLDELRGTKISDALRKLEKVIETTIYNDIKIKVLDILEDVRERISNMDIREEIYFYLHRASMFYSNMVAFISVQLGQLQHTSNRTGTVRFSFVFAPVSIPIPP</sequence>
<dbReference type="GO" id="GO:0034362">
    <property type="term" value="C:low-density lipoprotein particle"/>
    <property type="evidence" value="ECO:0007669"/>
    <property type="project" value="TreeGrafter"/>
</dbReference>
<organism evidence="1 2">
    <name type="scientific">Takifugu rubripes</name>
    <name type="common">Japanese pufferfish</name>
    <name type="synonym">Fugu rubripes</name>
    <dbReference type="NCBI Taxonomy" id="31033"/>
    <lineage>
        <taxon>Eukaryota</taxon>
        <taxon>Metazoa</taxon>
        <taxon>Chordata</taxon>
        <taxon>Craniata</taxon>
        <taxon>Vertebrata</taxon>
        <taxon>Euteleostomi</taxon>
        <taxon>Actinopterygii</taxon>
        <taxon>Neopterygii</taxon>
        <taxon>Teleostei</taxon>
        <taxon>Neoteleostei</taxon>
        <taxon>Acanthomorphata</taxon>
        <taxon>Eupercaria</taxon>
        <taxon>Tetraodontiformes</taxon>
        <taxon>Tetradontoidea</taxon>
        <taxon>Tetraodontidae</taxon>
        <taxon>Takifugu</taxon>
    </lineage>
</organism>
<dbReference type="Ensembl" id="ENSTRUT00000067786.1">
    <property type="protein sequence ID" value="ENSTRUP00000074430.1"/>
    <property type="gene ID" value="ENSTRUG00000029332.1"/>
</dbReference>
<dbReference type="PANTHER" id="PTHR13769">
    <property type="entry name" value="APOLIPOPROTEIN B"/>
    <property type="match status" value="1"/>
</dbReference>
<dbReference type="GO" id="GO:0030301">
    <property type="term" value="P:cholesterol transport"/>
    <property type="evidence" value="ECO:0007669"/>
    <property type="project" value="TreeGrafter"/>
</dbReference>
<dbReference type="AlphaFoldDB" id="A0A674NLD8"/>
<dbReference type="PANTHER" id="PTHR13769:SF6">
    <property type="entry name" value="APOLIPOPROTEIN B-100"/>
    <property type="match status" value="1"/>
</dbReference>
<dbReference type="GO" id="GO:0042953">
    <property type="term" value="P:lipoprotein transport"/>
    <property type="evidence" value="ECO:0007669"/>
    <property type="project" value="TreeGrafter"/>
</dbReference>
<reference evidence="1" key="2">
    <citation type="submission" date="2025-08" db="UniProtKB">
        <authorList>
            <consortium name="Ensembl"/>
        </authorList>
    </citation>
    <scope>IDENTIFICATION</scope>
</reference>
<dbReference type="GO" id="GO:0006642">
    <property type="term" value="P:triglyceride mobilization"/>
    <property type="evidence" value="ECO:0007669"/>
    <property type="project" value="TreeGrafter"/>
</dbReference>